<evidence type="ECO:0000256" key="1">
    <source>
        <dbReference type="SAM" id="MobiDB-lite"/>
    </source>
</evidence>
<dbReference type="KEGG" id="dsw:QR90_10430"/>
<dbReference type="EMBL" id="CP010028">
    <property type="protein sequence ID" value="AIZ45419.1"/>
    <property type="molecule type" value="Genomic_DNA"/>
</dbReference>
<dbReference type="RefSeq" id="WP_039684376.1">
    <property type="nucleotide sequence ID" value="NZ_CP010028.1"/>
</dbReference>
<dbReference type="AlphaFoldDB" id="A0A0A7KJM7"/>
<accession>A0A0A7KJM7</accession>
<evidence type="ECO:0000313" key="2">
    <source>
        <dbReference type="EMBL" id="AIZ45419.1"/>
    </source>
</evidence>
<sequence>MTAPDDKTEIKVIGASGQISLGKQFAGRTVLVEQPEPGVWRIRTASVIPDNEQWLYAPEDQAKLQKAMRWADEHPVEGSDESDLNALRAKSEGMP</sequence>
<organism evidence="2 3">
    <name type="scientific">Deinococcus radiopugnans</name>
    <dbReference type="NCBI Taxonomy" id="57497"/>
    <lineage>
        <taxon>Bacteria</taxon>
        <taxon>Thermotogati</taxon>
        <taxon>Deinococcota</taxon>
        <taxon>Deinococci</taxon>
        <taxon>Deinococcales</taxon>
        <taxon>Deinococcaceae</taxon>
        <taxon>Deinococcus</taxon>
    </lineage>
</organism>
<reference evidence="3" key="1">
    <citation type="submission" date="2014-11" db="EMBL/GenBank/DDBJ databases">
        <title>Hymenobacter sp. DG25B genome submission.</title>
        <authorList>
            <person name="Jung H.-Y."/>
            <person name="Kim M.K."/>
            <person name="Srinivasan S."/>
            <person name="Lim S."/>
        </authorList>
    </citation>
    <scope>NUCLEOTIDE SEQUENCE [LARGE SCALE GENOMIC DNA]</scope>
    <source>
        <strain evidence="3">DY59</strain>
    </source>
</reference>
<name>A0A0A7KJM7_9DEIO</name>
<protein>
    <submittedName>
        <fullName evidence="2">Uncharacterized protein</fullName>
    </submittedName>
</protein>
<evidence type="ECO:0000313" key="3">
    <source>
        <dbReference type="Proteomes" id="UP000030634"/>
    </source>
</evidence>
<feature type="region of interest" description="Disordered" evidence="1">
    <location>
        <begin position="71"/>
        <end position="95"/>
    </location>
</feature>
<dbReference type="Proteomes" id="UP000030634">
    <property type="component" value="Chromosome"/>
</dbReference>
<gene>
    <name evidence="2" type="ORF">QR90_10430</name>
</gene>
<proteinExistence type="predicted"/>
<dbReference type="STRING" id="1182571.QR90_10430"/>
<dbReference type="HOGENOM" id="CLU_182970_0_0_0"/>